<dbReference type="RefSeq" id="WP_344798383.1">
    <property type="nucleotide sequence ID" value="NZ_BAABAU010000006.1"/>
</dbReference>
<comment type="caution">
    <text evidence="1">The sequence shown here is derived from an EMBL/GenBank/DDBJ whole genome shotgun (WGS) entry which is preliminary data.</text>
</comment>
<dbReference type="EMBL" id="BAABAU010000006">
    <property type="protein sequence ID" value="GAA4267768.1"/>
    <property type="molecule type" value="Genomic_DNA"/>
</dbReference>
<organism evidence="1 2">
    <name type="scientific">Frondihabitans peucedani</name>
    <dbReference type="NCBI Taxonomy" id="598626"/>
    <lineage>
        <taxon>Bacteria</taxon>
        <taxon>Bacillati</taxon>
        <taxon>Actinomycetota</taxon>
        <taxon>Actinomycetes</taxon>
        <taxon>Micrococcales</taxon>
        <taxon>Microbacteriaceae</taxon>
        <taxon>Frondihabitans</taxon>
    </lineage>
</organism>
<reference evidence="2" key="1">
    <citation type="journal article" date="2019" name="Int. J. Syst. Evol. Microbiol.">
        <title>The Global Catalogue of Microorganisms (GCM) 10K type strain sequencing project: providing services to taxonomists for standard genome sequencing and annotation.</title>
        <authorList>
            <consortium name="The Broad Institute Genomics Platform"/>
            <consortium name="The Broad Institute Genome Sequencing Center for Infectious Disease"/>
            <person name="Wu L."/>
            <person name="Ma J."/>
        </authorList>
    </citation>
    <scope>NUCLEOTIDE SEQUENCE [LARGE SCALE GENOMIC DNA]</scope>
    <source>
        <strain evidence="2">JCM 17442</strain>
    </source>
</reference>
<evidence type="ECO:0000313" key="2">
    <source>
        <dbReference type="Proteomes" id="UP001501594"/>
    </source>
</evidence>
<dbReference type="Proteomes" id="UP001501594">
    <property type="component" value="Unassembled WGS sequence"/>
</dbReference>
<keyword evidence="2" id="KW-1185">Reference proteome</keyword>
<name>A0ABP8E6B8_9MICO</name>
<evidence type="ECO:0000313" key="1">
    <source>
        <dbReference type="EMBL" id="GAA4267768.1"/>
    </source>
</evidence>
<protein>
    <submittedName>
        <fullName evidence="1">Uncharacterized protein</fullName>
    </submittedName>
</protein>
<gene>
    <name evidence="1" type="ORF">GCM10022256_33800</name>
</gene>
<sequence length="55" mass="6137">MSLYESNPFMTPVVIKGYPKRRPAGWTFRPLPLPVDITYADFFAPLPAAPVELAS</sequence>
<accession>A0ABP8E6B8</accession>
<proteinExistence type="predicted"/>